<evidence type="ECO:0000313" key="2">
    <source>
        <dbReference type="EMBL" id="CAB4578675.1"/>
    </source>
</evidence>
<gene>
    <name evidence="2" type="ORF">UFOPK1726_00746</name>
</gene>
<feature type="domain" description="Glucose/Sorbosone dehydrogenase" evidence="1">
    <location>
        <begin position="49"/>
        <end position="365"/>
    </location>
</feature>
<dbReference type="AlphaFoldDB" id="A0A6J6ETF0"/>
<dbReference type="SUPFAM" id="SSF50952">
    <property type="entry name" value="Soluble quinoprotein glucose dehydrogenase"/>
    <property type="match status" value="1"/>
</dbReference>
<sequence>MRKKLLTIFFCISVLAPIAPATARAPELSITSSSIVNAVTNGGGSRGPALAVMKDGTLLLGGGDKGGELFVWNTTTKKLRNLGNLIPPNQRLIDSRFAITDIAVLSETKRAANLLISYPRLGANGRCVEVVVDQVRYNRKSQKVNQVANWFVSKPCVPVSAVQHASGRFAVADKNSAYVTIGDLGFSQVDNRSKRGDLTSMFLVSATKVTRVSQGHRNAQGIALINGKDLLAAEHGPLGGDELNLIRPGSDYGWPFVTYGEPYSSGDYVRPTKTGTHEGYVEPLKYWVPSIAPTELVQIPSSGWGEWNGQLALGTLRENSLVFMKFDRNYRITDTQLVDVGQRIRDLEVGITGNLIATTDEGRLLEISLK</sequence>
<name>A0A6J6ETF0_9ZZZZ</name>
<protein>
    <submittedName>
        <fullName evidence="2">Unannotated protein</fullName>
    </submittedName>
</protein>
<dbReference type="InterPro" id="IPR011041">
    <property type="entry name" value="Quinoprot_gluc/sorb_DH_b-prop"/>
</dbReference>
<dbReference type="InterPro" id="IPR011042">
    <property type="entry name" value="6-blade_b-propeller_TolB-like"/>
</dbReference>
<evidence type="ECO:0000259" key="1">
    <source>
        <dbReference type="Pfam" id="PF07995"/>
    </source>
</evidence>
<reference evidence="2" key="1">
    <citation type="submission" date="2020-05" db="EMBL/GenBank/DDBJ databases">
        <authorList>
            <person name="Chiriac C."/>
            <person name="Salcher M."/>
            <person name="Ghai R."/>
            <person name="Kavagutti S V."/>
        </authorList>
    </citation>
    <scope>NUCLEOTIDE SEQUENCE</scope>
</reference>
<organism evidence="2">
    <name type="scientific">freshwater metagenome</name>
    <dbReference type="NCBI Taxonomy" id="449393"/>
    <lineage>
        <taxon>unclassified sequences</taxon>
        <taxon>metagenomes</taxon>
        <taxon>ecological metagenomes</taxon>
    </lineage>
</organism>
<dbReference type="EMBL" id="CAEZTT010000081">
    <property type="protein sequence ID" value="CAB4578675.1"/>
    <property type="molecule type" value="Genomic_DNA"/>
</dbReference>
<accession>A0A6J6ETF0</accession>
<dbReference type="Pfam" id="PF07995">
    <property type="entry name" value="GSDH"/>
    <property type="match status" value="1"/>
</dbReference>
<dbReference type="Gene3D" id="2.120.10.30">
    <property type="entry name" value="TolB, C-terminal domain"/>
    <property type="match status" value="1"/>
</dbReference>
<proteinExistence type="predicted"/>
<dbReference type="InterPro" id="IPR012938">
    <property type="entry name" value="Glc/Sorbosone_DH"/>
</dbReference>